<keyword evidence="1" id="KW-0472">Membrane</keyword>
<comment type="caution">
    <text evidence="2">The sequence shown here is derived from an EMBL/GenBank/DDBJ whole genome shotgun (WGS) entry which is preliminary data.</text>
</comment>
<feature type="transmembrane region" description="Helical" evidence="1">
    <location>
        <begin position="73"/>
        <end position="92"/>
    </location>
</feature>
<evidence type="ECO:0000256" key="1">
    <source>
        <dbReference type="SAM" id="Phobius"/>
    </source>
</evidence>
<gene>
    <name evidence="2" type="ORF">TcWFU_000085</name>
</gene>
<dbReference type="Proteomes" id="UP001651158">
    <property type="component" value="Unassembled WGS sequence"/>
</dbReference>
<proteinExistence type="predicted"/>
<sequence length="114" mass="12971">MFGDCTFLVWSVQQTPLSWRRRRQIPTRQERALNTNSSQPVPIRVKTCHDLEKFVLPSAVCSGCNVQMMSYSAYSLILAAFTIVFALFLLWMGKTPLAVYYQHFPPGPVAVNTE</sequence>
<accession>A0ABR4QF85</accession>
<organism evidence="2 3">
    <name type="scientific">Taenia crassiceps</name>
    <dbReference type="NCBI Taxonomy" id="6207"/>
    <lineage>
        <taxon>Eukaryota</taxon>
        <taxon>Metazoa</taxon>
        <taxon>Spiralia</taxon>
        <taxon>Lophotrochozoa</taxon>
        <taxon>Platyhelminthes</taxon>
        <taxon>Cestoda</taxon>
        <taxon>Eucestoda</taxon>
        <taxon>Cyclophyllidea</taxon>
        <taxon>Taeniidae</taxon>
        <taxon>Taenia</taxon>
    </lineage>
</organism>
<evidence type="ECO:0000313" key="3">
    <source>
        <dbReference type="Proteomes" id="UP001651158"/>
    </source>
</evidence>
<protein>
    <submittedName>
        <fullName evidence="2">Uncharacterized protein</fullName>
    </submittedName>
</protein>
<dbReference type="EMBL" id="JAKROA010000003">
    <property type="protein sequence ID" value="KAL5108304.1"/>
    <property type="molecule type" value="Genomic_DNA"/>
</dbReference>
<keyword evidence="1" id="KW-1133">Transmembrane helix</keyword>
<reference evidence="2 3" key="1">
    <citation type="journal article" date="2022" name="Front. Cell. Infect. Microbiol.">
        <title>The Genomes of Two Strains of Taenia crassiceps the Animal Model for the Study of Human Cysticercosis.</title>
        <authorList>
            <person name="Bobes R.J."/>
            <person name="Estrada K."/>
            <person name="Rios-Valencia D.G."/>
            <person name="Calderon-Gallegos A."/>
            <person name="de la Torre P."/>
            <person name="Carrero J.C."/>
            <person name="Sanchez-Flores A."/>
            <person name="Laclette J.P."/>
        </authorList>
    </citation>
    <scope>NUCLEOTIDE SEQUENCE [LARGE SCALE GENOMIC DNA]</scope>
    <source>
        <strain evidence="2">WFUcys</strain>
    </source>
</reference>
<keyword evidence="3" id="KW-1185">Reference proteome</keyword>
<keyword evidence="1" id="KW-0812">Transmembrane</keyword>
<name>A0ABR4QF85_9CEST</name>
<evidence type="ECO:0000313" key="2">
    <source>
        <dbReference type="EMBL" id="KAL5108304.1"/>
    </source>
</evidence>